<reference evidence="2 3" key="1">
    <citation type="journal article" date="2022" name="G3 (Bethesda)">
        <title>Enemy or ally: a genomic approach to elucidate the lifestyle of Phyllosticta citrichinaensis.</title>
        <authorList>
            <person name="Buijs V.A."/>
            <person name="Groenewald J.Z."/>
            <person name="Haridas S."/>
            <person name="LaButti K.M."/>
            <person name="Lipzen A."/>
            <person name="Martin F.M."/>
            <person name="Barry K."/>
            <person name="Grigoriev I.V."/>
            <person name="Crous P.W."/>
            <person name="Seidl M.F."/>
        </authorList>
    </citation>
    <scope>NUCLEOTIDE SEQUENCE [LARGE SCALE GENOMIC DNA]</scope>
    <source>
        <strain evidence="2 3">CBS 129764</strain>
    </source>
</reference>
<gene>
    <name evidence="2" type="ORF">IWX90DRAFT_487740</name>
</gene>
<feature type="compositionally biased region" description="Polar residues" evidence="1">
    <location>
        <begin position="76"/>
        <end position="99"/>
    </location>
</feature>
<dbReference type="Proteomes" id="UP001456524">
    <property type="component" value="Unassembled WGS sequence"/>
</dbReference>
<feature type="region of interest" description="Disordered" evidence="1">
    <location>
        <begin position="34"/>
        <end position="179"/>
    </location>
</feature>
<keyword evidence="3" id="KW-1185">Reference proteome</keyword>
<name>A0ABR1XS47_9PEZI</name>
<feature type="compositionally biased region" description="Polar residues" evidence="1">
    <location>
        <begin position="159"/>
        <end position="178"/>
    </location>
</feature>
<dbReference type="EMBL" id="JBBWUH010000006">
    <property type="protein sequence ID" value="KAK8164484.1"/>
    <property type="molecule type" value="Genomic_DNA"/>
</dbReference>
<evidence type="ECO:0000313" key="3">
    <source>
        <dbReference type="Proteomes" id="UP001456524"/>
    </source>
</evidence>
<protein>
    <submittedName>
        <fullName evidence="2">Uncharacterized protein</fullName>
    </submittedName>
</protein>
<feature type="region of interest" description="Disordered" evidence="1">
    <location>
        <begin position="1"/>
        <end position="20"/>
    </location>
</feature>
<evidence type="ECO:0000313" key="2">
    <source>
        <dbReference type="EMBL" id="KAK8164484.1"/>
    </source>
</evidence>
<feature type="compositionally biased region" description="Polar residues" evidence="1">
    <location>
        <begin position="114"/>
        <end position="129"/>
    </location>
</feature>
<organism evidence="2 3">
    <name type="scientific">Phyllosticta citrichinensis</name>
    <dbReference type="NCBI Taxonomy" id="1130410"/>
    <lineage>
        <taxon>Eukaryota</taxon>
        <taxon>Fungi</taxon>
        <taxon>Dikarya</taxon>
        <taxon>Ascomycota</taxon>
        <taxon>Pezizomycotina</taxon>
        <taxon>Dothideomycetes</taxon>
        <taxon>Dothideomycetes incertae sedis</taxon>
        <taxon>Botryosphaeriales</taxon>
        <taxon>Phyllostictaceae</taxon>
        <taxon>Phyllosticta</taxon>
    </lineage>
</organism>
<comment type="caution">
    <text evidence="2">The sequence shown here is derived from an EMBL/GenBank/DDBJ whole genome shotgun (WGS) entry which is preliminary data.</text>
</comment>
<proteinExistence type="predicted"/>
<feature type="compositionally biased region" description="Basic and acidic residues" evidence="1">
    <location>
        <begin position="227"/>
        <end position="237"/>
    </location>
</feature>
<feature type="region of interest" description="Disordered" evidence="1">
    <location>
        <begin position="227"/>
        <end position="247"/>
    </location>
</feature>
<feature type="compositionally biased region" description="Polar residues" evidence="1">
    <location>
        <begin position="1"/>
        <end position="10"/>
    </location>
</feature>
<evidence type="ECO:0000256" key="1">
    <source>
        <dbReference type="SAM" id="MobiDB-lite"/>
    </source>
</evidence>
<accession>A0ABR1XS47</accession>
<sequence>MSADDSNGDASKSRDIPEYVQRNFKLHRSLGIDGAEKTTAGHQAAPRSFLSNGPRDSSLAVEDRGVIKAAPKEASSAGTTSYRGYIDRQSSGTPQTSSAAIAMYKAYTSERDSTPTPTSTAPLFQSHSFNGHPPCGQLSEWAQKSLPIRTSADPRDGNLVSSEGQGNGHTTQQPNVRLQQYADEVYQNTVVKYQERVRRGEEKVPTDQDRRNNRTWIANYRAWMARQKADRDVDEGFSKPQQPRKGG</sequence>